<reference evidence="2 3" key="1">
    <citation type="journal article" date="2019" name="Sci. Rep.">
        <title>Orb-weaving spider Araneus ventricosus genome elucidates the spidroin gene catalogue.</title>
        <authorList>
            <person name="Kono N."/>
            <person name="Nakamura H."/>
            <person name="Ohtoshi R."/>
            <person name="Moran D.A.P."/>
            <person name="Shinohara A."/>
            <person name="Yoshida Y."/>
            <person name="Fujiwara M."/>
            <person name="Mori M."/>
            <person name="Tomita M."/>
            <person name="Arakawa K."/>
        </authorList>
    </citation>
    <scope>NUCLEOTIDE SEQUENCE [LARGE SCALE GENOMIC DNA]</scope>
</reference>
<organism evidence="2 3">
    <name type="scientific">Araneus ventricosus</name>
    <name type="common">Orbweaver spider</name>
    <name type="synonym">Epeira ventricosa</name>
    <dbReference type="NCBI Taxonomy" id="182803"/>
    <lineage>
        <taxon>Eukaryota</taxon>
        <taxon>Metazoa</taxon>
        <taxon>Ecdysozoa</taxon>
        <taxon>Arthropoda</taxon>
        <taxon>Chelicerata</taxon>
        <taxon>Arachnida</taxon>
        <taxon>Araneae</taxon>
        <taxon>Araneomorphae</taxon>
        <taxon>Entelegynae</taxon>
        <taxon>Araneoidea</taxon>
        <taxon>Araneidae</taxon>
        <taxon>Araneus</taxon>
    </lineage>
</organism>
<evidence type="ECO:0000313" key="3">
    <source>
        <dbReference type="Proteomes" id="UP000499080"/>
    </source>
</evidence>
<gene>
    <name evidence="2" type="ORF">AVEN_28394_1</name>
</gene>
<protein>
    <submittedName>
        <fullName evidence="2">Uncharacterized protein</fullName>
    </submittedName>
</protein>
<dbReference type="Proteomes" id="UP000499080">
    <property type="component" value="Unassembled WGS sequence"/>
</dbReference>
<dbReference type="AlphaFoldDB" id="A0A4Y2VMI8"/>
<evidence type="ECO:0000313" key="2">
    <source>
        <dbReference type="EMBL" id="GBO25524.1"/>
    </source>
</evidence>
<evidence type="ECO:0000256" key="1">
    <source>
        <dbReference type="SAM" id="MobiDB-lite"/>
    </source>
</evidence>
<name>A0A4Y2VMI8_ARAVE</name>
<feature type="region of interest" description="Disordered" evidence="1">
    <location>
        <begin position="90"/>
        <end position="122"/>
    </location>
</feature>
<comment type="caution">
    <text evidence="2">The sequence shown here is derived from an EMBL/GenBank/DDBJ whole genome shotgun (WGS) entry which is preliminary data.</text>
</comment>
<proteinExistence type="predicted"/>
<keyword evidence="3" id="KW-1185">Reference proteome</keyword>
<dbReference type="EMBL" id="BGPR01048514">
    <property type="protein sequence ID" value="GBO25524.1"/>
    <property type="molecule type" value="Genomic_DNA"/>
</dbReference>
<sequence>MPPGQPSRLAPSGFPFRCILQPMNLIKTLSNLSNQRRLERNAVLPHDPIYQNEIQNSTARTKNECDSVASEESLDSEVYSVNMLVDDALRDAAKDPSPTTTRKIASLPPQKSPMQRNCPKPIETTPVKFAKSEGDDPANYSGCTEKPLQVKKSAEVELTTTAWNDEVKRPPPAKRETPGFVPRSILVKHPPLLIENAGQVEFQSDSSQPPTRTETFNYSSIAAALWQMNSMKSNLSRMMSSFMNQIMAILLTLKSSLKIQAPGAPPN</sequence>
<accession>A0A4Y2VMI8</accession>